<feature type="region of interest" description="Disordered" evidence="1">
    <location>
        <begin position="1"/>
        <end position="27"/>
    </location>
</feature>
<dbReference type="GeneID" id="28960597"/>
<dbReference type="KEGG" id="fox:FOXG_19891"/>
<dbReference type="Proteomes" id="UP000009097">
    <property type="component" value="Unassembled WGS sequence"/>
</dbReference>
<accession>A0A0J9V9D8</accession>
<name>A0A0J9V9D8_FUSO4</name>
<dbReference type="RefSeq" id="XP_018245753.1">
    <property type="nucleotide sequence ID" value="XM_018400170.1"/>
</dbReference>
<evidence type="ECO:0000256" key="1">
    <source>
        <dbReference type="SAM" id="MobiDB-lite"/>
    </source>
</evidence>
<dbReference type="EMBL" id="DS231705">
    <property type="protein sequence ID" value="KNB07708.1"/>
    <property type="molecule type" value="Genomic_DNA"/>
</dbReference>
<sequence>MAKSKSAPPSPTGWEHATAVTEDLPKVPANLEPARKRIKLEEGKPSFSADQCIVIDAHIKEERVTRNE</sequence>
<organism evidence="2 3">
    <name type="scientific">Fusarium oxysporum f. sp. lycopersici (strain 4287 / CBS 123668 / FGSC 9935 / NRRL 34936)</name>
    <name type="common">Fusarium vascular wilt of tomato</name>
    <dbReference type="NCBI Taxonomy" id="426428"/>
    <lineage>
        <taxon>Eukaryota</taxon>
        <taxon>Fungi</taxon>
        <taxon>Dikarya</taxon>
        <taxon>Ascomycota</taxon>
        <taxon>Pezizomycotina</taxon>
        <taxon>Sordariomycetes</taxon>
        <taxon>Hypocreomycetidae</taxon>
        <taxon>Hypocreales</taxon>
        <taxon>Nectriaceae</taxon>
        <taxon>Fusarium</taxon>
        <taxon>Fusarium oxysporum species complex</taxon>
    </lineage>
</organism>
<reference evidence="2" key="1">
    <citation type="submission" date="2007-04" db="EMBL/GenBank/DDBJ databases">
        <authorList>
            <consortium name="The Broad Institute Genome Sequencing Platform"/>
            <person name="Birren B."/>
            <person name="Lander E."/>
            <person name="Galagan J."/>
            <person name="Nusbaum C."/>
            <person name="Devon K."/>
            <person name="Ma L.-J."/>
            <person name="Jaffe D."/>
            <person name="Butler J."/>
            <person name="Alvarez P."/>
            <person name="Gnerre S."/>
            <person name="Grabherr M."/>
            <person name="Kleber M."/>
            <person name="Mauceli E."/>
            <person name="Brockman W."/>
            <person name="MacCallum I.A."/>
            <person name="Young S."/>
            <person name="LaButti K."/>
            <person name="DeCaprio D."/>
            <person name="Crawford M."/>
            <person name="Koehrsen M."/>
            <person name="Engels R."/>
            <person name="Montgomery P."/>
            <person name="Pearson M."/>
            <person name="Howarth C."/>
            <person name="Larson L."/>
            <person name="White J."/>
            <person name="O'Leary S."/>
            <person name="Kodira C."/>
            <person name="Zeng Q."/>
            <person name="Yandava C."/>
            <person name="Alvarado L."/>
            <person name="Kistler C."/>
            <person name="Shim W.-B."/>
            <person name="Kang S."/>
            <person name="Woloshuk C."/>
        </authorList>
    </citation>
    <scope>NUCLEOTIDE SEQUENCE</scope>
    <source>
        <strain evidence="2">4287</strain>
    </source>
</reference>
<dbReference type="VEuPathDB" id="FungiDB:FOXG_19891"/>
<gene>
    <name evidence="2" type="ORF">FOXG_19891</name>
</gene>
<dbReference type="AlphaFoldDB" id="A0A0J9V9D8"/>
<dbReference type="OrthoDB" id="10276141at2759"/>
<evidence type="ECO:0000313" key="3">
    <source>
        <dbReference type="Proteomes" id="UP000009097"/>
    </source>
</evidence>
<evidence type="ECO:0000313" key="2">
    <source>
        <dbReference type="EMBL" id="KNB07708.1"/>
    </source>
</evidence>
<proteinExistence type="predicted"/>
<reference evidence="2" key="2">
    <citation type="journal article" date="2010" name="Nature">
        <title>Comparative genomics reveals mobile pathogenicity chromosomes in Fusarium.</title>
        <authorList>
            <person name="Ma L.J."/>
            <person name="van der Does H.C."/>
            <person name="Borkovich K.A."/>
            <person name="Coleman J.J."/>
            <person name="Daboussi M.J."/>
            <person name="Di Pietro A."/>
            <person name="Dufresne M."/>
            <person name="Freitag M."/>
            <person name="Grabherr M."/>
            <person name="Henrissat B."/>
            <person name="Houterman P.M."/>
            <person name="Kang S."/>
            <person name="Shim W.B."/>
            <person name="Woloshuk C."/>
            <person name="Xie X."/>
            <person name="Xu J.R."/>
            <person name="Antoniw J."/>
            <person name="Baker S.E."/>
            <person name="Bluhm B.H."/>
            <person name="Breakspear A."/>
            <person name="Brown D.W."/>
            <person name="Butchko R.A."/>
            <person name="Chapman S."/>
            <person name="Coulson R."/>
            <person name="Coutinho P.M."/>
            <person name="Danchin E.G."/>
            <person name="Diener A."/>
            <person name="Gale L.R."/>
            <person name="Gardiner D.M."/>
            <person name="Goff S."/>
            <person name="Hammond-Kosack K.E."/>
            <person name="Hilburn K."/>
            <person name="Hua-Van A."/>
            <person name="Jonkers W."/>
            <person name="Kazan K."/>
            <person name="Kodira C.D."/>
            <person name="Koehrsen M."/>
            <person name="Kumar L."/>
            <person name="Lee Y.H."/>
            <person name="Li L."/>
            <person name="Manners J.M."/>
            <person name="Miranda-Saavedra D."/>
            <person name="Mukherjee M."/>
            <person name="Park G."/>
            <person name="Park J."/>
            <person name="Park S.Y."/>
            <person name="Proctor R.H."/>
            <person name="Regev A."/>
            <person name="Ruiz-Roldan M.C."/>
            <person name="Sain D."/>
            <person name="Sakthikumar S."/>
            <person name="Sykes S."/>
            <person name="Schwartz D.C."/>
            <person name="Turgeon B.G."/>
            <person name="Wapinski I."/>
            <person name="Yoder O."/>
            <person name="Young S."/>
            <person name="Zeng Q."/>
            <person name="Zhou S."/>
            <person name="Galagan J."/>
            <person name="Cuomo C.A."/>
            <person name="Kistler H.C."/>
            <person name="Rep M."/>
        </authorList>
    </citation>
    <scope>NUCLEOTIDE SEQUENCE [LARGE SCALE GENOMIC DNA]</scope>
    <source>
        <strain evidence="2">4287</strain>
    </source>
</reference>
<protein>
    <submittedName>
        <fullName evidence="2">Uncharacterized protein</fullName>
    </submittedName>
</protein>